<reference evidence="3" key="1">
    <citation type="journal article" date="2020" name="Stud. Mycol.">
        <title>101 Dothideomycetes genomes: a test case for predicting lifestyles and emergence of pathogens.</title>
        <authorList>
            <person name="Haridas S."/>
            <person name="Albert R."/>
            <person name="Binder M."/>
            <person name="Bloem J."/>
            <person name="Labutti K."/>
            <person name="Salamov A."/>
            <person name="Andreopoulos B."/>
            <person name="Baker S."/>
            <person name="Barry K."/>
            <person name="Bills G."/>
            <person name="Bluhm B."/>
            <person name="Cannon C."/>
            <person name="Castanera R."/>
            <person name="Culley D."/>
            <person name="Daum C."/>
            <person name="Ezra D."/>
            <person name="Gonzalez J."/>
            <person name="Henrissat B."/>
            <person name="Kuo A."/>
            <person name="Liang C."/>
            <person name="Lipzen A."/>
            <person name="Lutzoni F."/>
            <person name="Magnuson J."/>
            <person name="Mondo S."/>
            <person name="Nolan M."/>
            <person name="Ohm R."/>
            <person name="Pangilinan J."/>
            <person name="Park H.-J."/>
            <person name="Ramirez L."/>
            <person name="Alfaro M."/>
            <person name="Sun H."/>
            <person name="Tritt A."/>
            <person name="Yoshinaga Y."/>
            <person name="Zwiers L.-H."/>
            <person name="Turgeon B."/>
            <person name="Goodwin S."/>
            <person name="Spatafora J."/>
            <person name="Crous P."/>
            <person name="Grigoriev I."/>
        </authorList>
    </citation>
    <scope>NUCLEOTIDE SEQUENCE</scope>
    <source>
        <strain evidence="3">CBS 627.86</strain>
    </source>
</reference>
<proteinExistence type="predicted"/>
<keyword evidence="2" id="KW-1133">Transmembrane helix</keyword>
<keyword evidence="2" id="KW-0812">Transmembrane</keyword>
<accession>A0A6A5YQA8</accession>
<evidence type="ECO:0000256" key="1">
    <source>
        <dbReference type="SAM" id="MobiDB-lite"/>
    </source>
</evidence>
<evidence type="ECO:0000313" key="3">
    <source>
        <dbReference type="EMBL" id="KAF2108884.1"/>
    </source>
</evidence>
<feature type="compositionally biased region" description="Basic and acidic residues" evidence="1">
    <location>
        <begin position="76"/>
        <end position="85"/>
    </location>
</feature>
<dbReference type="Proteomes" id="UP000799770">
    <property type="component" value="Unassembled WGS sequence"/>
</dbReference>
<sequence length="182" mass="21505">MLYCLDWDTLQRPVLELERRMEVMKPGDLTFDAALKRHVKQRRDFWGNFLAKEQAREQAAQHAKAQNRSQKPASVNKEKEQDLQRHHTVKVQDSQQRPPLTEAERREVIRCTFALLLVWVGICGWLFLTKDAQTEREAEHRPSERTPKQKRKDDGWFVNIVLFLLLWPFLLPLWAITGVQGH</sequence>
<feature type="compositionally biased region" description="Polar residues" evidence="1">
    <location>
        <begin position="64"/>
        <end position="73"/>
    </location>
</feature>
<keyword evidence="4" id="KW-1185">Reference proteome</keyword>
<name>A0A6A5YQA8_9PLEO</name>
<evidence type="ECO:0000256" key="2">
    <source>
        <dbReference type="SAM" id="Phobius"/>
    </source>
</evidence>
<feature type="transmembrane region" description="Helical" evidence="2">
    <location>
        <begin position="108"/>
        <end position="128"/>
    </location>
</feature>
<feature type="transmembrane region" description="Helical" evidence="2">
    <location>
        <begin position="156"/>
        <end position="176"/>
    </location>
</feature>
<feature type="region of interest" description="Disordered" evidence="1">
    <location>
        <begin position="58"/>
        <end position="99"/>
    </location>
</feature>
<organism evidence="3 4">
    <name type="scientific">Lophiotrema nucula</name>
    <dbReference type="NCBI Taxonomy" id="690887"/>
    <lineage>
        <taxon>Eukaryota</taxon>
        <taxon>Fungi</taxon>
        <taxon>Dikarya</taxon>
        <taxon>Ascomycota</taxon>
        <taxon>Pezizomycotina</taxon>
        <taxon>Dothideomycetes</taxon>
        <taxon>Pleosporomycetidae</taxon>
        <taxon>Pleosporales</taxon>
        <taxon>Lophiotremataceae</taxon>
        <taxon>Lophiotrema</taxon>
    </lineage>
</organism>
<gene>
    <name evidence="3" type="ORF">BDV96DRAFT_254871</name>
</gene>
<keyword evidence="2" id="KW-0472">Membrane</keyword>
<evidence type="ECO:0000313" key="4">
    <source>
        <dbReference type="Proteomes" id="UP000799770"/>
    </source>
</evidence>
<dbReference type="EMBL" id="ML977345">
    <property type="protein sequence ID" value="KAF2108884.1"/>
    <property type="molecule type" value="Genomic_DNA"/>
</dbReference>
<protein>
    <submittedName>
        <fullName evidence="3">Uncharacterized protein</fullName>
    </submittedName>
</protein>
<dbReference type="AlphaFoldDB" id="A0A6A5YQA8"/>